<evidence type="ECO:0000259" key="2">
    <source>
        <dbReference type="Pfam" id="PF17667"/>
    </source>
</evidence>
<proteinExistence type="predicted"/>
<sequence length="809" mass="91611">MPPGTSIPESQQEQFLESPSLTTLVVEQSEPLPPSCITFHERLSLGAPSPRSVCRTAVGNELTSIYFTMEDEVIEVCHLSFLRDYAPFNPSDEDVRACFDVLLEAGLVTQEDGRYEVSEVNQSLSASISEPPSYNSLSTICESIAKAHLKGRSASCSLKRNLLDAVTSELSDSSDHSSNGYFKLLESTAVASTDLTTADCVVNCEWILDSCADNIVENRRSVARHAVRVMNEDPRRLFTYSCPQMTFEDTRMTLWYWSRSHCANSVPFDFTQDIFTTVRVLASFIFARTDELGFDTSIRRRLDYTDTKRKSCFVFRVQDRYFKTLHSISEHLNPRRVIGRSTRVFEVIEVGSFDDLTPIPGATNQILKDVWLDEEARTEKQIQDDIFKDLDAFSKKLQDEGTSELPQFRTGVPQGDEDILRTALRGANYKRYFLTIDCDQQRVLSRPHSLFTRPFPTAVPASLPYASSSRSHLTSVTLSQQPEDKVTRQPRDYVPKRQYRVVFNEVCEALQNVRELKTVIRGMQDCLTGLQLMFLAGWVHRDISGGNMLWFSEAEMQGRGILSDLEYAKKFDANGQGSADPKTDTQGTPFFMAIEIQRQSHIYRPRKAVGLEELPSRITIKHSKSLLMIHNFEHDLESLFWVLLWTITVRGGNESTQRRVGLIFQQDSHCSREREEVITAGSELVEELEGLVPQELKEFLGYIEVFSFVLMDSYLTREFKLGDLSTYSGLYGLVRQLLSQCLGVAERLDIPLLPLGLSRQDTQAKEVHALVPQTRKRTRAPTKAEAGSASRKSQRISKNAKSTRGRKSA</sequence>
<dbReference type="InterPro" id="IPR040976">
    <property type="entry name" value="Pkinase_fungal"/>
</dbReference>
<dbReference type="Gene3D" id="1.10.510.10">
    <property type="entry name" value="Transferase(Phosphotransferase) domain 1"/>
    <property type="match status" value="1"/>
</dbReference>
<gene>
    <name evidence="3" type="ORF">EVG20_g10608</name>
</gene>
<dbReference type="EMBL" id="SEOQ01001333">
    <property type="protein sequence ID" value="TFY52299.1"/>
    <property type="molecule type" value="Genomic_DNA"/>
</dbReference>
<keyword evidence="4" id="KW-1185">Reference proteome</keyword>
<evidence type="ECO:0000256" key="1">
    <source>
        <dbReference type="SAM" id="MobiDB-lite"/>
    </source>
</evidence>
<dbReference type="STRING" id="205917.A0A4Y9XUS7"/>
<dbReference type="AlphaFoldDB" id="A0A4Y9XUS7"/>
<evidence type="ECO:0000313" key="4">
    <source>
        <dbReference type="Proteomes" id="UP000298327"/>
    </source>
</evidence>
<dbReference type="SUPFAM" id="SSF56112">
    <property type="entry name" value="Protein kinase-like (PK-like)"/>
    <property type="match status" value="1"/>
</dbReference>
<comment type="caution">
    <text evidence="3">The sequence shown here is derived from an EMBL/GenBank/DDBJ whole genome shotgun (WGS) entry which is preliminary data.</text>
</comment>
<dbReference type="PANTHER" id="PTHR38248:SF2">
    <property type="entry name" value="FUNK1 11"/>
    <property type="match status" value="1"/>
</dbReference>
<accession>A0A4Y9XUS7</accession>
<dbReference type="Proteomes" id="UP000298327">
    <property type="component" value="Unassembled WGS sequence"/>
</dbReference>
<dbReference type="OrthoDB" id="3260094at2759"/>
<dbReference type="PANTHER" id="PTHR38248">
    <property type="entry name" value="FUNK1 6"/>
    <property type="match status" value="1"/>
</dbReference>
<reference evidence="3 4" key="1">
    <citation type="submission" date="2019-02" db="EMBL/GenBank/DDBJ databases">
        <title>Genome sequencing of the rare red list fungi Dentipellis fragilis.</title>
        <authorList>
            <person name="Buettner E."/>
            <person name="Kellner H."/>
        </authorList>
    </citation>
    <scope>NUCLEOTIDE SEQUENCE [LARGE SCALE GENOMIC DNA]</scope>
    <source>
        <strain evidence="3 4">DSM 105465</strain>
    </source>
</reference>
<feature type="domain" description="Fungal-type protein kinase" evidence="2">
    <location>
        <begin position="199"/>
        <end position="646"/>
    </location>
</feature>
<evidence type="ECO:0000313" key="3">
    <source>
        <dbReference type="EMBL" id="TFY52299.1"/>
    </source>
</evidence>
<dbReference type="Pfam" id="PF17667">
    <property type="entry name" value="Pkinase_fungal"/>
    <property type="match status" value="1"/>
</dbReference>
<protein>
    <recommendedName>
        <fullName evidence="2">Fungal-type protein kinase domain-containing protein</fullName>
    </recommendedName>
</protein>
<feature type="region of interest" description="Disordered" evidence="1">
    <location>
        <begin position="772"/>
        <end position="809"/>
    </location>
</feature>
<dbReference type="InterPro" id="IPR011009">
    <property type="entry name" value="Kinase-like_dom_sf"/>
</dbReference>
<organism evidence="3 4">
    <name type="scientific">Dentipellis fragilis</name>
    <dbReference type="NCBI Taxonomy" id="205917"/>
    <lineage>
        <taxon>Eukaryota</taxon>
        <taxon>Fungi</taxon>
        <taxon>Dikarya</taxon>
        <taxon>Basidiomycota</taxon>
        <taxon>Agaricomycotina</taxon>
        <taxon>Agaricomycetes</taxon>
        <taxon>Russulales</taxon>
        <taxon>Hericiaceae</taxon>
        <taxon>Dentipellis</taxon>
    </lineage>
</organism>
<name>A0A4Y9XUS7_9AGAM</name>